<dbReference type="Proteomes" id="UP000184447">
    <property type="component" value="Unassembled WGS sequence"/>
</dbReference>
<evidence type="ECO:0000313" key="2">
    <source>
        <dbReference type="Proteomes" id="UP000184447"/>
    </source>
</evidence>
<reference evidence="1 2" key="1">
    <citation type="submission" date="2016-11" db="EMBL/GenBank/DDBJ databases">
        <authorList>
            <person name="Jaros S."/>
            <person name="Januszkiewicz K."/>
            <person name="Wedrychowicz H."/>
        </authorList>
    </citation>
    <scope>NUCLEOTIDE SEQUENCE [LARGE SCALE GENOMIC DNA]</scope>
    <source>
        <strain evidence="1 2">DSM 8605</strain>
    </source>
</reference>
<dbReference type="AlphaFoldDB" id="A0A1M5WAI3"/>
<dbReference type="InterPro" id="IPR006059">
    <property type="entry name" value="SBP"/>
</dbReference>
<dbReference type="RefSeq" id="WP_073339014.1">
    <property type="nucleotide sequence ID" value="NZ_FQXM01000016.1"/>
</dbReference>
<dbReference type="EMBL" id="FQXM01000016">
    <property type="protein sequence ID" value="SHH84515.1"/>
    <property type="molecule type" value="Genomic_DNA"/>
</dbReference>
<name>A0A1M5WAI3_9CLOT</name>
<gene>
    <name evidence="1" type="ORF">SAMN02745207_02769</name>
</gene>
<dbReference type="SUPFAM" id="SSF53850">
    <property type="entry name" value="Periplasmic binding protein-like II"/>
    <property type="match status" value="1"/>
</dbReference>
<dbReference type="OrthoDB" id="9811622at2"/>
<proteinExistence type="predicted"/>
<accession>A0A1M5WAI3</accession>
<sequence>MIRLKGMTWSHARGIKPLEAAAASYKKMHPDIEITWAARSLSDFELFPLDQLATEYDLIMIDHPHIGTAYAQELLVPLDTVLPIKFLKDQRKNSVGKSYESYNWEGHQWALPADAAAQVGAYRKDIFEREQLKVPITWEEVFKIADSLPTNCRMGIPFVPVHAYSSFFSLCSQLSNELFWSNGVDLDLEVGKEVLKLLQRILSKSHIDSYDCDPINMLDKMCTTEEIAYIPLVYGYSNYSRAGYLKHFVNFVDMPSDTGIPEGSMIGGVGLSISSKCVYPNIASDFIKMCVDPAFQCTTFYDNAGQPGHRAAWIDEKVNKDCNDFFINTLKTLDNGSMRPRFNGYISFQEQAGTKIRQFVMDERTDYHTFINELNILIKTCKIND</sequence>
<organism evidence="1 2">
    <name type="scientific">Clostridium grantii DSM 8605</name>
    <dbReference type="NCBI Taxonomy" id="1121316"/>
    <lineage>
        <taxon>Bacteria</taxon>
        <taxon>Bacillati</taxon>
        <taxon>Bacillota</taxon>
        <taxon>Clostridia</taxon>
        <taxon>Eubacteriales</taxon>
        <taxon>Clostridiaceae</taxon>
        <taxon>Clostridium</taxon>
    </lineage>
</organism>
<dbReference type="PANTHER" id="PTHR43649">
    <property type="entry name" value="ARABINOSE-BINDING PROTEIN-RELATED"/>
    <property type="match status" value="1"/>
</dbReference>
<evidence type="ECO:0000313" key="1">
    <source>
        <dbReference type="EMBL" id="SHH84515.1"/>
    </source>
</evidence>
<dbReference type="PANTHER" id="PTHR43649:SF12">
    <property type="entry name" value="DIACETYLCHITOBIOSE BINDING PROTEIN DASA"/>
    <property type="match status" value="1"/>
</dbReference>
<dbReference type="Pfam" id="PF13416">
    <property type="entry name" value="SBP_bac_8"/>
    <property type="match status" value="1"/>
</dbReference>
<keyword evidence="2" id="KW-1185">Reference proteome</keyword>
<protein>
    <submittedName>
        <fullName evidence="1">Carbohydrate ABC transporter substrate-binding protein, CUT1 family (TC 3.A.1.1.-)</fullName>
    </submittedName>
</protein>
<dbReference type="InterPro" id="IPR050490">
    <property type="entry name" value="Bact_solute-bd_prot1"/>
</dbReference>
<dbReference type="STRING" id="1121316.SAMN02745207_02769"/>
<dbReference type="Gene3D" id="3.40.190.10">
    <property type="entry name" value="Periplasmic binding protein-like II"/>
    <property type="match status" value="1"/>
</dbReference>